<feature type="transmembrane region" description="Helical" evidence="1">
    <location>
        <begin position="44"/>
        <end position="60"/>
    </location>
</feature>
<dbReference type="HOGENOM" id="CLU_1560191_0_0_11"/>
<evidence type="ECO:0008006" key="4">
    <source>
        <dbReference type="Google" id="ProtNLM"/>
    </source>
</evidence>
<evidence type="ECO:0000313" key="3">
    <source>
        <dbReference type="Proteomes" id="UP000008460"/>
    </source>
</evidence>
<dbReference type="AlphaFoldDB" id="F4H2D1"/>
<evidence type="ECO:0000256" key="1">
    <source>
        <dbReference type="SAM" id="Phobius"/>
    </source>
</evidence>
<reference evidence="2 3" key="1">
    <citation type="submission" date="2011-04" db="EMBL/GenBank/DDBJ databases">
        <title>Complete sequence of Cellulomonas fimi ATCC 484.</title>
        <authorList>
            <consortium name="US DOE Joint Genome Institute"/>
            <person name="Lucas S."/>
            <person name="Han J."/>
            <person name="Lapidus A."/>
            <person name="Cheng J.-F."/>
            <person name="Goodwin L."/>
            <person name="Pitluck S."/>
            <person name="Peters L."/>
            <person name="Chertkov O."/>
            <person name="Detter J.C."/>
            <person name="Han C."/>
            <person name="Tapia R."/>
            <person name="Land M."/>
            <person name="Hauser L."/>
            <person name="Kyrpides N."/>
            <person name="Ivanova N."/>
            <person name="Ovchinnikova G."/>
            <person name="Pagani I."/>
            <person name="Mead D."/>
            <person name="Brumm P."/>
            <person name="Woyke T."/>
        </authorList>
    </citation>
    <scope>NUCLEOTIDE SEQUENCE [LARGE SCALE GENOMIC DNA]</scope>
    <source>
        <strain evidence="3">ATCC 484 / DSM 20113 / JCM 1341 / NBRC 15513 / NCIMB 8980 / NCTC 7547</strain>
    </source>
</reference>
<keyword evidence="3" id="KW-1185">Reference proteome</keyword>
<keyword evidence="1" id="KW-1133">Transmembrane helix</keyword>
<keyword evidence="1" id="KW-0812">Transmembrane</keyword>
<gene>
    <name evidence="2" type="ordered locus">Celf_3439</name>
</gene>
<accession>F4H2D1</accession>
<organism evidence="2 3">
    <name type="scientific">Cellulomonas fimi (strain ATCC 484 / DSM 20113 / JCM 1341 / CCUG 24087 / LMG 16345 / NBRC 15513 / NCIMB 8980 / NCTC 7547 / NRS-133)</name>
    <dbReference type="NCBI Taxonomy" id="590998"/>
    <lineage>
        <taxon>Bacteria</taxon>
        <taxon>Bacillati</taxon>
        <taxon>Actinomycetota</taxon>
        <taxon>Actinomycetes</taxon>
        <taxon>Micrococcales</taxon>
        <taxon>Cellulomonadaceae</taxon>
        <taxon>Cellulomonas</taxon>
    </lineage>
</organism>
<evidence type="ECO:0000313" key="2">
    <source>
        <dbReference type="EMBL" id="AEE47551.1"/>
    </source>
</evidence>
<dbReference type="Proteomes" id="UP000008460">
    <property type="component" value="Chromosome"/>
</dbReference>
<dbReference type="KEGG" id="cfi:Celf_3439"/>
<keyword evidence="1" id="KW-0472">Membrane</keyword>
<feature type="transmembrane region" description="Helical" evidence="1">
    <location>
        <begin position="66"/>
        <end position="83"/>
    </location>
</feature>
<dbReference type="RefSeq" id="WP_013772575.1">
    <property type="nucleotide sequence ID" value="NC_015514.1"/>
</dbReference>
<protein>
    <recommendedName>
        <fullName evidence="4">YcxB-like protein domain-containing protein</fullName>
    </recommendedName>
</protein>
<proteinExistence type="predicted"/>
<name>F4H2D1_CELFA</name>
<sequence length="171" mass="18081">MHPLLPPPDDPAISVREWTADAGYPARVVSVLSRRVLWTRRGRALLLGVALVLGGCALVLDPGPLTVLLWLLPIAVAVPVGRVRMRRQVARQLPVGTTVRAALTPDGVWMQGPLGAAVTSYGAYRDVVPCSDVLVLVQRHSGRQVAVPAALFPGPDLDLLRARVAAAAVSG</sequence>
<dbReference type="EMBL" id="CP002666">
    <property type="protein sequence ID" value="AEE47551.1"/>
    <property type="molecule type" value="Genomic_DNA"/>
</dbReference>